<dbReference type="Gene3D" id="3.40.50.1110">
    <property type="entry name" value="SGNH hydrolase"/>
    <property type="match status" value="1"/>
</dbReference>
<keyword evidence="1" id="KW-1015">Disulfide bond</keyword>
<dbReference type="Pfam" id="PF20825">
    <property type="entry name" value="Saposin"/>
    <property type="match status" value="1"/>
</dbReference>
<dbReference type="GO" id="GO:0009104">
    <property type="term" value="P:lipopolysaccharide catabolic process"/>
    <property type="evidence" value="ECO:0007669"/>
    <property type="project" value="TreeGrafter"/>
</dbReference>
<dbReference type="GO" id="GO:0050728">
    <property type="term" value="P:negative regulation of inflammatory response"/>
    <property type="evidence" value="ECO:0007669"/>
    <property type="project" value="TreeGrafter"/>
</dbReference>
<dbReference type="InterPro" id="IPR001087">
    <property type="entry name" value="GDSL"/>
</dbReference>
<dbReference type="PROSITE" id="PS50015">
    <property type="entry name" value="SAP_B"/>
    <property type="match status" value="1"/>
</dbReference>
<evidence type="ECO:0000313" key="3">
    <source>
        <dbReference type="Proteomes" id="UP000515159"/>
    </source>
</evidence>
<keyword evidence="3" id="KW-1185">Reference proteome</keyword>
<dbReference type="InterPro" id="IPR011001">
    <property type="entry name" value="Saposin-like"/>
</dbReference>
<dbReference type="Gene3D" id="1.10.225.10">
    <property type="entry name" value="Saposin-like"/>
    <property type="match status" value="1"/>
</dbReference>
<dbReference type="FunCoup" id="A0A6P8PVC7">
    <property type="interactions" value="49"/>
</dbReference>
<dbReference type="PANTHER" id="PTHR15010">
    <property type="entry name" value="ACYLOXYACYL HYDROLASE"/>
    <property type="match status" value="1"/>
</dbReference>
<organism evidence="3 4">
    <name type="scientific">Geotrypetes seraphini</name>
    <name type="common">Gaboon caecilian</name>
    <name type="synonym">Caecilia seraphini</name>
    <dbReference type="NCBI Taxonomy" id="260995"/>
    <lineage>
        <taxon>Eukaryota</taxon>
        <taxon>Metazoa</taxon>
        <taxon>Chordata</taxon>
        <taxon>Craniata</taxon>
        <taxon>Vertebrata</taxon>
        <taxon>Euteleostomi</taxon>
        <taxon>Amphibia</taxon>
        <taxon>Gymnophiona</taxon>
        <taxon>Geotrypetes</taxon>
    </lineage>
</organism>
<dbReference type="RefSeq" id="XP_033786105.1">
    <property type="nucleotide sequence ID" value="XM_033930214.1"/>
</dbReference>
<sequence>MTPSHFLRHLRFSSLQKRKKATPKGRCPREAPLANPPPLISGMVPAAPRYLLPLLLLLLPGGRTREAAGDAEEELEAVTCVGCVVVVSVIEQLTQVYNSTVQKAMERLCSYLPEQLYLKLICQRATEYFGLDLIKLLYSKANADVVCHALNLCRKKTEMPYCHIYRLPKEGLKVSIKNARRIVKNPAPLKKHTGLPSVCSLPFLSEICQKIKHTIESEVPFKDFDQDNFSVLSYFRGYDWRGKDCNDLNDTVYPGRSPSNWDIQQDSNCNGIWGIDPEDGIPYEKKFCEGTDSKGVIVLGDSSTAHFHIPPEWLTAEKISLKTFSNLPVTIFNEFDWPQFSSYTGFLNSTIGGWTDSIYLRLRDRNRCNHRDYQNISKNGGSSRNLMEFIESLARKKQLDKPALVIYSMIGNDVCNGNTDMTSPKEFHDNIMQVLKYLNSHLADGSHVILQGLVDGRILWDQLHNRYHPLGQLNKDITYEQLYLFLSCLQINPCNGWMSINETLRNLTSQRAFQLSSVLEQIAKLKFSSFDILYVNFSIAKIADEWRKLGGKPWQLIEPVDGFHPSQIAIALDAKVVWQEVLQKWPHVLGKPNPFNKDIVHIFGDQGGH</sequence>
<gene>
    <name evidence="4" type="primary">AOAH</name>
</gene>
<reference evidence="4" key="1">
    <citation type="submission" date="2025-08" db="UniProtKB">
        <authorList>
            <consortium name="RefSeq"/>
        </authorList>
    </citation>
    <scope>IDENTIFICATION</scope>
</reference>
<dbReference type="OrthoDB" id="14839at2759"/>
<dbReference type="SMART" id="SM00741">
    <property type="entry name" value="SapB"/>
    <property type="match status" value="1"/>
</dbReference>
<keyword evidence="4" id="KW-0378">Hydrolase</keyword>
<dbReference type="InParanoid" id="A0A6P8PVC7"/>
<dbReference type="GeneID" id="117353824"/>
<dbReference type="InterPro" id="IPR039676">
    <property type="entry name" value="AOAH"/>
</dbReference>
<dbReference type="GO" id="GO:0005509">
    <property type="term" value="F:calcium ion binding"/>
    <property type="evidence" value="ECO:0007669"/>
    <property type="project" value="TreeGrafter"/>
</dbReference>
<dbReference type="AlphaFoldDB" id="A0A6P8PVC7"/>
<accession>A0A6P8PVC7</accession>
<dbReference type="Pfam" id="PF00657">
    <property type="entry name" value="Lipase_GDSL"/>
    <property type="match status" value="1"/>
</dbReference>
<evidence type="ECO:0000256" key="1">
    <source>
        <dbReference type="ARBA" id="ARBA00023157"/>
    </source>
</evidence>
<evidence type="ECO:0000259" key="2">
    <source>
        <dbReference type="PROSITE" id="PS50015"/>
    </source>
</evidence>
<proteinExistence type="predicted"/>
<feature type="domain" description="Saposin B-type" evidence="2">
    <location>
        <begin position="76"/>
        <end position="157"/>
    </location>
</feature>
<dbReference type="GO" id="GO:0050528">
    <property type="term" value="F:acyloxyacyl hydrolase activity"/>
    <property type="evidence" value="ECO:0007669"/>
    <property type="project" value="InterPro"/>
</dbReference>
<dbReference type="CTD" id="313"/>
<protein>
    <submittedName>
        <fullName evidence="4">Acyloxyacyl hydrolase isoform X1</fullName>
    </submittedName>
</protein>
<dbReference type="InterPro" id="IPR008139">
    <property type="entry name" value="SaposinB_dom"/>
</dbReference>
<dbReference type="SUPFAM" id="SSF52266">
    <property type="entry name" value="SGNH hydrolase"/>
    <property type="match status" value="1"/>
</dbReference>
<dbReference type="InterPro" id="IPR036514">
    <property type="entry name" value="SGNH_hydro_sf"/>
</dbReference>
<dbReference type="PANTHER" id="PTHR15010:SF0">
    <property type="entry name" value="ACYLOXYACYL HYDROLASE"/>
    <property type="match status" value="1"/>
</dbReference>
<dbReference type="Proteomes" id="UP000515159">
    <property type="component" value="Chromosome 2"/>
</dbReference>
<dbReference type="SUPFAM" id="SSF47862">
    <property type="entry name" value="Saposin"/>
    <property type="match status" value="1"/>
</dbReference>
<evidence type="ECO:0000313" key="4">
    <source>
        <dbReference type="RefSeq" id="XP_033786105.1"/>
    </source>
</evidence>
<dbReference type="KEGG" id="gsh:117353824"/>
<name>A0A6P8PVC7_GEOSA</name>
<dbReference type="InterPro" id="IPR048593">
    <property type="entry name" value="AOAH_Saposin_N"/>
</dbReference>